<protein>
    <submittedName>
        <fullName evidence="1">Uncharacterized protein</fullName>
    </submittedName>
</protein>
<evidence type="ECO:0000313" key="2">
    <source>
        <dbReference type="Proteomes" id="UP000054166"/>
    </source>
</evidence>
<gene>
    <name evidence="1" type="ORF">PILCRDRAFT_14877</name>
</gene>
<reference evidence="2" key="2">
    <citation type="submission" date="2015-01" db="EMBL/GenBank/DDBJ databases">
        <title>Evolutionary Origins and Diversification of the Mycorrhizal Mutualists.</title>
        <authorList>
            <consortium name="DOE Joint Genome Institute"/>
            <consortium name="Mycorrhizal Genomics Consortium"/>
            <person name="Kohler A."/>
            <person name="Kuo A."/>
            <person name="Nagy L.G."/>
            <person name="Floudas D."/>
            <person name="Copeland A."/>
            <person name="Barry K.W."/>
            <person name="Cichocki N."/>
            <person name="Veneault-Fourrey C."/>
            <person name="LaButti K."/>
            <person name="Lindquist E.A."/>
            <person name="Lipzen A."/>
            <person name="Lundell T."/>
            <person name="Morin E."/>
            <person name="Murat C."/>
            <person name="Riley R."/>
            <person name="Ohm R."/>
            <person name="Sun H."/>
            <person name="Tunlid A."/>
            <person name="Henrissat B."/>
            <person name="Grigoriev I.V."/>
            <person name="Hibbett D.S."/>
            <person name="Martin F."/>
        </authorList>
    </citation>
    <scope>NUCLEOTIDE SEQUENCE [LARGE SCALE GENOMIC DNA]</scope>
    <source>
        <strain evidence="2">F 1598</strain>
    </source>
</reference>
<evidence type="ECO:0000313" key="1">
    <source>
        <dbReference type="EMBL" id="KIM73892.1"/>
    </source>
</evidence>
<name>A0A0C3B981_PILCF</name>
<dbReference type="HOGENOM" id="CLU_1845863_0_0_1"/>
<reference evidence="1 2" key="1">
    <citation type="submission" date="2014-04" db="EMBL/GenBank/DDBJ databases">
        <authorList>
            <consortium name="DOE Joint Genome Institute"/>
            <person name="Kuo A."/>
            <person name="Tarkka M."/>
            <person name="Buscot F."/>
            <person name="Kohler A."/>
            <person name="Nagy L.G."/>
            <person name="Floudas D."/>
            <person name="Copeland A."/>
            <person name="Barry K.W."/>
            <person name="Cichocki N."/>
            <person name="Veneault-Fourrey C."/>
            <person name="LaButti K."/>
            <person name="Lindquist E.A."/>
            <person name="Lipzen A."/>
            <person name="Lundell T."/>
            <person name="Morin E."/>
            <person name="Murat C."/>
            <person name="Sun H."/>
            <person name="Tunlid A."/>
            <person name="Henrissat B."/>
            <person name="Grigoriev I.V."/>
            <person name="Hibbett D.S."/>
            <person name="Martin F."/>
            <person name="Nordberg H.P."/>
            <person name="Cantor M.N."/>
            <person name="Hua S.X."/>
        </authorList>
    </citation>
    <scope>NUCLEOTIDE SEQUENCE [LARGE SCALE GENOMIC DNA]</scope>
    <source>
        <strain evidence="1 2">F 1598</strain>
    </source>
</reference>
<dbReference type="EMBL" id="KN833071">
    <property type="protein sequence ID" value="KIM73892.1"/>
    <property type="molecule type" value="Genomic_DNA"/>
</dbReference>
<dbReference type="InParanoid" id="A0A0C3B981"/>
<dbReference type="AlphaFoldDB" id="A0A0C3B981"/>
<organism evidence="1 2">
    <name type="scientific">Piloderma croceum (strain F 1598)</name>
    <dbReference type="NCBI Taxonomy" id="765440"/>
    <lineage>
        <taxon>Eukaryota</taxon>
        <taxon>Fungi</taxon>
        <taxon>Dikarya</taxon>
        <taxon>Basidiomycota</taxon>
        <taxon>Agaricomycotina</taxon>
        <taxon>Agaricomycetes</taxon>
        <taxon>Agaricomycetidae</taxon>
        <taxon>Atheliales</taxon>
        <taxon>Atheliaceae</taxon>
        <taxon>Piloderma</taxon>
    </lineage>
</organism>
<dbReference type="OrthoDB" id="107110at2759"/>
<keyword evidence="2" id="KW-1185">Reference proteome</keyword>
<proteinExistence type="predicted"/>
<dbReference type="Proteomes" id="UP000054166">
    <property type="component" value="Unassembled WGS sequence"/>
</dbReference>
<sequence>MPASPRLSFNIVRGADGWNIRYDLKEELGKLMNYLIGGFNVLHDYPPGMILSFDEAHTQMETSIDNVDVQQFTPDALHDISTRLQEGLLSLIPPFCELGFDQLAEKAIGGKATLEHVPSLSFMAKLWRPLFAARYISSL</sequence>
<accession>A0A0C3B981</accession>